<organism evidence="2 3">
    <name type="scientific">Setaria italica</name>
    <name type="common">Foxtail millet</name>
    <name type="synonym">Panicum italicum</name>
    <dbReference type="NCBI Taxonomy" id="4555"/>
    <lineage>
        <taxon>Eukaryota</taxon>
        <taxon>Viridiplantae</taxon>
        <taxon>Streptophyta</taxon>
        <taxon>Embryophyta</taxon>
        <taxon>Tracheophyta</taxon>
        <taxon>Spermatophyta</taxon>
        <taxon>Magnoliopsida</taxon>
        <taxon>Liliopsida</taxon>
        <taxon>Poales</taxon>
        <taxon>Poaceae</taxon>
        <taxon>PACMAD clade</taxon>
        <taxon>Panicoideae</taxon>
        <taxon>Panicodae</taxon>
        <taxon>Paniceae</taxon>
        <taxon>Cenchrinae</taxon>
        <taxon>Setaria</taxon>
    </lineage>
</organism>
<evidence type="ECO:0000256" key="1">
    <source>
        <dbReference type="SAM" id="MobiDB-lite"/>
    </source>
</evidence>
<dbReference type="EnsemblPlants" id="KQK87907">
    <property type="protein sequence ID" value="KQK87907"/>
    <property type="gene ID" value="SETIT_040409mg"/>
</dbReference>
<protein>
    <submittedName>
        <fullName evidence="2">Uncharacterized protein</fullName>
    </submittedName>
</protein>
<dbReference type="AlphaFoldDB" id="K4ANR7"/>
<dbReference type="Gramene" id="KQK87905">
    <property type="protein sequence ID" value="KQK87905"/>
    <property type="gene ID" value="SETIT_040409mg"/>
</dbReference>
<dbReference type="Gramene" id="KQK87907">
    <property type="protein sequence ID" value="KQK87907"/>
    <property type="gene ID" value="SETIT_040409mg"/>
</dbReference>
<reference evidence="3" key="1">
    <citation type="journal article" date="2012" name="Nat. Biotechnol.">
        <title>Reference genome sequence of the model plant Setaria.</title>
        <authorList>
            <person name="Bennetzen J.L."/>
            <person name="Schmutz J."/>
            <person name="Wang H."/>
            <person name="Percifield R."/>
            <person name="Hawkins J."/>
            <person name="Pontaroli A.C."/>
            <person name="Estep M."/>
            <person name="Feng L."/>
            <person name="Vaughn J.N."/>
            <person name="Grimwood J."/>
            <person name="Jenkins J."/>
            <person name="Barry K."/>
            <person name="Lindquist E."/>
            <person name="Hellsten U."/>
            <person name="Deshpande S."/>
            <person name="Wang X."/>
            <person name="Wu X."/>
            <person name="Mitros T."/>
            <person name="Triplett J."/>
            <person name="Yang X."/>
            <person name="Ye C.Y."/>
            <person name="Mauro-Herrera M."/>
            <person name="Wang L."/>
            <person name="Li P."/>
            <person name="Sharma M."/>
            <person name="Sharma R."/>
            <person name="Ronald P.C."/>
            <person name="Panaud O."/>
            <person name="Kellogg E.A."/>
            <person name="Brutnell T.P."/>
            <person name="Doust A.N."/>
            <person name="Tuskan G.A."/>
            <person name="Rokhsar D."/>
            <person name="Devos K.M."/>
        </authorList>
    </citation>
    <scope>NUCLEOTIDE SEQUENCE [LARGE SCALE GENOMIC DNA]</scope>
    <source>
        <strain evidence="3">cv. Yugu1</strain>
    </source>
</reference>
<evidence type="ECO:0000313" key="2">
    <source>
        <dbReference type="EnsemblPlants" id="KQK87905"/>
    </source>
</evidence>
<dbReference type="EMBL" id="AGNK02005455">
    <property type="status" value="NOT_ANNOTATED_CDS"/>
    <property type="molecule type" value="Genomic_DNA"/>
</dbReference>
<proteinExistence type="predicted"/>
<dbReference type="EnsemblPlants" id="KQK87906">
    <property type="protein sequence ID" value="KQK87906"/>
    <property type="gene ID" value="SETIT_040409mg"/>
</dbReference>
<evidence type="ECO:0000313" key="3">
    <source>
        <dbReference type="Proteomes" id="UP000004995"/>
    </source>
</evidence>
<name>K4ANR7_SETIT</name>
<dbReference type="Proteomes" id="UP000004995">
    <property type="component" value="Unassembled WGS sequence"/>
</dbReference>
<feature type="region of interest" description="Disordered" evidence="1">
    <location>
        <begin position="1"/>
        <end position="30"/>
    </location>
</feature>
<accession>K4ANR7</accession>
<sequence>MSVLSVRTNWPRPRSGRMCGGSREGHQGWRRADVRHQEFGTDSGCGAARDCNWSSVRMRPRVGD</sequence>
<reference evidence="2" key="2">
    <citation type="submission" date="2018-08" db="UniProtKB">
        <authorList>
            <consortium name="EnsemblPlants"/>
        </authorList>
    </citation>
    <scope>IDENTIFICATION</scope>
    <source>
        <strain evidence="2">Yugu1</strain>
    </source>
</reference>
<dbReference type="Gramene" id="KQK87906">
    <property type="protein sequence ID" value="KQK87906"/>
    <property type="gene ID" value="SETIT_040409mg"/>
</dbReference>
<keyword evidence="3" id="KW-1185">Reference proteome</keyword>
<dbReference type="HOGENOM" id="CLU_2871915_0_0_1"/>
<dbReference type="EnsemblPlants" id="KQK87905">
    <property type="protein sequence ID" value="KQK87905"/>
    <property type="gene ID" value="SETIT_040409mg"/>
</dbReference>